<evidence type="ECO:0000259" key="1">
    <source>
        <dbReference type="PROSITE" id="PS51186"/>
    </source>
</evidence>
<evidence type="ECO:0000313" key="3">
    <source>
        <dbReference type="Proteomes" id="UP000554520"/>
    </source>
</evidence>
<sequence length="218" mass="24415">MVVLNIRGVNGGNTQIEETRPLTPADIEWAAAVVTRSFFRDSGMVWVLPDDDVRHRLGVVMASAFIRYACLEGRVEVNVGGRGIAIWFPPGTQPPQEPVLRESGLWDVPQMIGDIAWSRIRSMMSDLEGLHRTRRAEPHWYLSLLGVDPDFQRQSIGTALLQAQLRRVDSAPLPCYLLTQTAQNVRFYEGRGFRVVAGADAAEGRLHLRLMRRPAKDG</sequence>
<dbReference type="GO" id="GO:0016747">
    <property type="term" value="F:acyltransferase activity, transferring groups other than amino-acyl groups"/>
    <property type="evidence" value="ECO:0007669"/>
    <property type="project" value="InterPro"/>
</dbReference>
<keyword evidence="2" id="KW-0689">Ribosomal protein</keyword>
<keyword evidence="2" id="KW-0687">Ribonucleoprotein</keyword>
<reference evidence="2 3" key="1">
    <citation type="submission" date="2020-08" db="EMBL/GenBank/DDBJ databases">
        <title>Genomic Encyclopedia of Type Strains, Phase III (KMG-III): the genomes of soil and plant-associated and newly described type strains.</title>
        <authorList>
            <person name="Whitman W."/>
        </authorList>
    </citation>
    <scope>NUCLEOTIDE SEQUENCE [LARGE SCALE GENOMIC DNA]</scope>
    <source>
        <strain evidence="2 3">CECT 7015</strain>
    </source>
</reference>
<dbReference type="AlphaFoldDB" id="A0A839UEV7"/>
<feature type="domain" description="N-acetyltransferase" evidence="1">
    <location>
        <begin position="129"/>
        <end position="216"/>
    </location>
</feature>
<dbReference type="Proteomes" id="UP000554520">
    <property type="component" value="Unassembled WGS sequence"/>
</dbReference>
<dbReference type="InterPro" id="IPR000182">
    <property type="entry name" value="GNAT_dom"/>
</dbReference>
<dbReference type="RefSeq" id="WP_183664146.1">
    <property type="nucleotide sequence ID" value="NZ_JACHXN010000019.1"/>
</dbReference>
<gene>
    <name evidence="2" type="ORF">FHS21_004821</name>
</gene>
<organism evidence="2 3">
    <name type="scientific">Phyllobacterium trifolii</name>
    <dbReference type="NCBI Taxonomy" id="300193"/>
    <lineage>
        <taxon>Bacteria</taxon>
        <taxon>Pseudomonadati</taxon>
        <taxon>Pseudomonadota</taxon>
        <taxon>Alphaproteobacteria</taxon>
        <taxon>Hyphomicrobiales</taxon>
        <taxon>Phyllobacteriaceae</taxon>
        <taxon>Phyllobacterium</taxon>
    </lineage>
</organism>
<dbReference type="PROSITE" id="PS51186">
    <property type="entry name" value="GNAT"/>
    <property type="match status" value="1"/>
</dbReference>
<comment type="caution">
    <text evidence="2">The sequence shown here is derived from an EMBL/GenBank/DDBJ whole genome shotgun (WGS) entry which is preliminary data.</text>
</comment>
<dbReference type="Pfam" id="PF13673">
    <property type="entry name" value="Acetyltransf_10"/>
    <property type="match status" value="1"/>
</dbReference>
<name>A0A839UEV7_9HYPH</name>
<dbReference type="PANTHER" id="PTHR42791:SF1">
    <property type="entry name" value="N-ACETYLTRANSFERASE DOMAIN-CONTAINING PROTEIN"/>
    <property type="match status" value="1"/>
</dbReference>
<protein>
    <submittedName>
        <fullName evidence="2">Ribosomal protein S18 acetylase RimI-like enzyme</fullName>
    </submittedName>
</protein>
<keyword evidence="3" id="KW-1185">Reference proteome</keyword>
<dbReference type="InterPro" id="IPR016181">
    <property type="entry name" value="Acyl_CoA_acyltransferase"/>
</dbReference>
<dbReference type="InterPro" id="IPR052523">
    <property type="entry name" value="Trichothecene_AcTrans"/>
</dbReference>
<proteinExistence type="predicted"/>
<dbReference type="EMBL" id="JACHXN010000019">
    <property type="protein sequence ID" value="MBB3148374.1"/>
    <property type="molecule type" value="Genomic_DNA"/>
</dbReference>
<dbReference type="SUPFAM" id="SSF55729">
    <property type="entry name" value="Acyl-CoA N-acyltransferases (Nat)"/>
    <property type="match status" value="1"/>
</dbReference>
<dbReference type="CDD" id="cd04301">
    <property type="entry name" value="NAT_SF"/>
    <property type="match status" value="1"/>
</dbReference>
<dbReference type="Gene3D" id="3.40.630.30">
    <property type="match status" value="1"/>
</dbReference>
<evidence type="ECO:0000313" key="2">
    <source>
        <dbReference type="EMBL" id="MBB3148374.1"/>
    </source>
</evidence>
<dbReference type="GO" id="GO:0005840">
    <property type="term" value="C:ribosome"/>
    <property type="evidence" value="ECO:0007669"/>
    <property type="project" value="UniProtKB-KW"/>
</dbReference>
<accession>A0A839UEV7</accession>
<dbReference type="PANTHER" id="PTHR42791">
    <property type="entry name" value="GNAT FAMILY ACETYLTRANSFERASE"/>
    <property type="match status" value="1"/>
</dbReference>